<feature type="domain" description="Large ribosomal subunit protein uL11 C-terminal" evidence="6">
    <location>
        <begin position="77"/>
        <end position="147"/>
    </location>
</feature>
<dbReference type="HAMAP" id="MF_00736">
    <property type="entry name" value="Ribosomal_uL11"/>
    <property type="match status" value="1"/>
</dbReference>
<name>A0A397V6T6_9GLOM</name>
<dbReference type="InterPro" id="IPR000911">
    <property type="entry name" value="Ribosomal_uL11"/>
</dbReference>
<dbReference type="InterPro" id="IPR036769">
    <property type="entry name" value="Ribosomal_uL11_C_sf"/>
</dbReference>
<dbReference type="Proteomes" id="UP000266673">
    <property type="component" value="Unassembled WGS sequence"/>
</dbReference>
<dbReference type="Gene3D" id="1.10.10.250">
    <property type="entry name" value="Ribosomal protein L11, C-terminal domain"/>
    <property type="match status" value="1"/>
</dbReference>
<dbReference type="InterPro" id="IPR020784">
    <property type="entry name" value="Ribosomal_uL11_N"/>
</dbReference>
<evidence type="ECO:0000256" key="2">
    <source>
        <dbReference type="ARBA" id="ARBA00022980"/>
    </source>
</evidence>
<protein>
    <recommendedName>
        <fullName evidence="4">Large ribosomal subunit protein uL11m</fullName>
    </recommendedName>
</protein>
<organism evidence="8 9">
    <name type="scientific">Gigaspora rosea</name>
    <dbReference type="NCBI Taxonomy" id="44941"/>
    <lineage>
        <taxon>Eukaryota</taxon>
        <taxon>Fungi</taxon>
        <taxon>Fungi incertae sedis</taxon>
        <taxon>Mucoromycota</taxon>
        <taxon>Glomeromycotina</taxon>
        <taxon>Glomeromycetes</taxon>
        <taxon>Diversisporales</taxon>
        <taxon>Gigasporaceae</taxon>
        <taxon>Gigaspora</taxon>
    </lineage>
</organism>
<dbReference type="FunFam" id="3.30.1550.10:FF:000005">
    <property type="entry name" value="50S ribosomal protein L11"/>
    <property type="match status" value="1"/>
</dbReference>
<sequence>MAKVVAKTAKNIQIKCMVPAAKATPSPPIGPALGQRGVKAIDFCKQFNERTKNYEQDTPIPTIITIKPDRTFTFVTKLPPTTWFLKRAARVEKGASKPGTEIVGKVSLKHIYEIALLKQQQENMKDLELKGICKSIIATAKSVGIQVIP</sequence>
<dbReference type="InterPro" id="IPR006519">
    <property type="entry name" value="Ribosomal_uL11_bac-typ"/>
</dbReference>
<evidence type="ECO:0000256" key="1">
    <source>
        <dbReference type="ARBA" id="ARBA00010537"/>
    </source>
</evidence>
<dbReference type="SUPFAM" id="SSF54747">
    <property type="entry name" value="Ribosomal L11/L12e N-terminal domain"/>
    <property type="match status" value="1"/>
</dbReference>
<comment type="caution">
    <text evidence="8">The sequence shown here is derived from an EMBL/GenBank/DDBJ whole genome shotgun (WGS) entry which is preliminary data.</text>
</comment>
<evidence type="ECO:0000259" key="7">
    <source>
        <dbReference type="Pfam" id="PF03946"/>
    </source>
</evidence>
<evidence type="ECO:0000313" key="8">
    <source>
        <dbReference type="EMBL" id="RIB17348.1"/>
    </source>
</evidence>
<dbReference type="NCBIfam" id="TIGR01632">
    <property type="entry name" value="L11_bact"/>
    <property type="match status" value="1"/>
</dbReference>
<dbReference type="STRING" id="44941.A0A397V6T6"/>
<evidence type="ECO:0000256" key="4">
    <source>
        <dbReference type="ARBA" id="ARBA00040104"/>
    </source>
</evidence>
<dbReference type="FunFam" id="1.10.10.250:FF:000003">
    <property type="entry name" value="Mitochondrial ribosomal protein L11"/>
    <property type="match status" value="1"/>
</dbReference>
<dbReference type="SMART" id="SM00649">
    <property type="entry name" value="RL11"/>
    <property type="match status" value="1"/>
</dbReference>
<dbReference type="GO" id="GO:0070180">
    <property type="term" value="F:large ribosomal subunit rRNA binding"/>
    <property type="evidence" value="ECO:0007669"/>
    <property type="project" value="TreeGrafter"/>
</dbReference>
<dbReference type="Gene3D" id="3.30.1550.10">
    <property type="entry name" value="Ribosomal protein L11/L12, N-terminal domain"/>
    <property type="match status" value="1"/>
</dbReference>
<proteinExistence type="inferred from homology"/>
<dbReference type="SUPFAM" id="SSF46906">
    <property type="entry name" value="Ribosomal protein L11, C-terminal domain"/>
    <property type="match status" value="1"/>
</dbReference>
<keyword evidence="2 5" id="KW-0689">Ribosomal protein</keyword>
<evidence type="ECO:0000256" key="3">
    <source>
        <dbReference type="ARBA" id="ARBA00023274"/>
    </source>
</evidence>
<dbReference type="PANTHER" id="PTHR11661">
    <property type="entry name" value="60S RIBOSOMAL PROTEIN L12"/>
    <property type="match status" value="1"/>
</dbReference>
<evidence type="ECO:0000313" key="9">
    <source>
        <dbReference type="Proteomes" id="UP000266673"/>
    </source>
</evidence>
<dbReference type="GO" id="GO:0006412">
    <property type="term" value="P:translation"/>
    <property type="evidence" value="ECO:0007669"/>
    <property type="project" value="InterPro"/>
</dbReference>
<dbReference type="EMBL" id="QKWP01000613">
    <property type="protein sequence ID" value="RIB17348.1"/>
    <property type="molecule type" value="Genomic_DNA"/>
</dbReference>
<dbReference type="InterPro" id="IPR020783">
    <property type="entry name" value="Ribosomal_uL11_C"/>
</dbReference>
<keyword evidence="9" id="KW-1185">Reference proteome</keyword>
<feature type="domain" description="Large ribosomal subunit protein uL11 N-terminal" evidence="7">
    <location>
        <begin position="14"/>
        <end position="72"/>
    </location>
</feature>
<evidence type="ECO:0000256" key="5">
    <source>
        <dbReference type="RuleBase" id="RU003978"/>
    </source>
</evidence>
<dbReference type="CDD" id="cd00349">
    <property type="entry name" value="Ribosomal_L11"/>
    <property type="match status" value="1"/>
</dbReference>
<reference evidence="8 9" key="1">
    <citation type="submission" date="2018-06" db="EMBL/GenBank/DDBJ databases">
        <title>Comparative genomics reveals the genomic features of Rhizophagus irregularis, R. cerebriforme, R. diaphanum and Gigaspora rosea, and their symbiotic lifestyle signature.</title>
        <authorList>
            <person name="Morin E."/>
            <person name="San Clemente H."/>
            <person name="Chen E.C.H."/>
            <person name="De La Providencia I."/>
            <person name="Hainaut M."/>
            <person name="Kuo A."/>
            <person name="Kohler A."/>
            <person name="Murat C."/>
            <person name="Tang N."/>
            <person name="Roy S."/>
            <person name="Loubradou J."/>
            <person name="Henrissat B."/>
            <person name="Grigoriev I.V."/>
            <person name="Corradi N."/>
            <person name="Roux C."/>
            <person name="Martin F.M."/>
        </authorList>
    </citation>
    <scope>NUCLEOTIDE SEQUENCE [LARGE SCALE GENOMIC DNA]</scope>
    <source>
        <strain evidence="8 9">DAOM 194757</strain>
    </source>
</reference>
<dbReference type="Pfam" id="PF03946">
    <property type="entry name" value="Ribosomal_L11_N"/>
    <property type="match status" value="1"/>
</dbReference>
<dbReference type="AlphaFoldDB" id="A0A397V6T6"/>
<keyword evidence="3 5" id="KW-0687">Ribonucleoprotein</keyword>
<dbReference type="PANTHER" id="PTHR11661:SF1">
    <property type="entry name" value="LARGE RIBOSOMAL SUBUNIT PROTEIN UL11M"/>
    <property type="match status" value="1"/>
</dbReference>
<dbReference type="Pfam" id="PF00298">
    <property type="entry name" value="Ribosomal_L11"/>
    <property type="match status" value="1"/>
</dbReference>
<dbReference type="GO" id="GO:0003735">
    <property type="term" value="F:structural constituent of ribosome"/>
    <property type="evidence" value="ECO:0007669"/>
    <property type="project" value="InterPro"/>
</dbReference>
<accession>A0A397V6T6</accession>
<comment type="similarity">
    <text evidence="1 5">Belongs to the universal ribosomal protein uL11 family.</text>
</comment>
<dbReference type="GO" id="GO:0005762">
    <property type="term" value="C:mitochondrial large ribosomal subunit"/>
    <property type="evidence" value="ECO:0007669"/>
    <property type="project" value="TreeGrafter"/>
</dbReference>
<evidence type="ECO:0000259" key="6">
    <source>
        <dbReference type="Pfam" id="PF00298"/>
    </source>
</evidence>
<dbReference type="InterPro" id="IPR036796">
    <property type="entry name" value="Ribosomal_uL11_N_sf"/>
</dbReference>
<gene>
    <name evidence="8" type="ORF">C2G38_2187569</name>
</gene>
<dbReference type="OrthoDB" id="1091498at2759"/>